<evidence type="ECO:0000256" key="8">
    <source>
        <dbReference type="ARBA" id="ARBA00032554"/>
    </source>
</evidence>
<dbReference type="SUPFAM" id="SSF54211">
    <property type="entry name" value="Ribosomal protein S5 domain 2-like"/>
    <property type="match status" value="1"/>
</dbReference>
<dbReference type="AlphaFoldDB" id="A0A371IIQ4"/>
<keyword evidence="6 9" id="KW-0418">Kinase</keyword>
<keyword evidence="13" id="KW-1185">Reference proteome</keyword>
<evidence type="ECO:0000259" key="11">
    <source>
        <dbReference type="Pfam" id="PF08544"/>
    </source>
</evidence>
<feature type="active site" evidence="9">
    <location>
        <position position="12"/>
    </location>
</feature>
<comment type="caution">
    <text evidence="12">The sequence shown here is derived from an EMBL/GenBank/DDBJ whole genome shotgun (WGS) entry which is preliminary data.</text>
</comment>
<comment type="similarity">
    <text evidence="1 9">Belongs to the GHMP kinase family. IspE subfamily.</text>
</comment>
<comment type="pathway">
    <text evidence="9">Isoprenoid biosynthesis; isopentenyl diphosphate biosynthesis via DXP pathway; isopentenyl diphosphate from 1-deoxy-D-xylulose 5-phosphate: step 3/6.</text>
</comment>
<feature type="active site" evidence="9">
    <location>
        <position position="135"/>
    </location>
</feature>
<dbReference type="Gene3D" id="3.30.230.10">
    <property type="match status" value="1"/>
</dbReference>
<dbReference type="SUPFAM" id="SSF55060">
    <property type="entry name" value="GHMP Kinase, C-terminal domain"/>
    <property type="match status" value="1"/>
</dbReference>
<dbReference type="InterPro" id="IPR020568">
    <property type="entry name" value="Ribosomal_Su5_D2-typ_SF"/>
</dbReference>
<keyword evidence="5 9" id="KW-0547">Nucleotide-binding</keyword>
<accession>A0A371IIQ4</accession>
<dbReference type="GO" id="GO:0050515">
    <property type="term" value="F:4-(cytidine 5'-diphospho)-2-C-methyl-D-erythritol kinase activity"/>
    <property type="evidence" value="ECO:0007669"/>
    <property type="project" value="UniProtKB-UniRule"/>
</dbReference>
<evidence type="ECO:0000256" key="1">
    <source>
        <dbReference type="ARBA" id="ARBA00009684"/>
    </source>
</evidence>
<dbReference type="EC" id="2.7.1.148" evidence="2 9"/>
<comment type="catalytic activity">
    <reaction evidence="9">
        <text>4-CDP-2-C-methyl-D-erythritol + ATP = 4-CDP-2-C-methyl-D-erythritol 2-phosphate + ADP + H(+)</text>
        <dbReference type="Rhea" id="RHEA:18437"/>
        <dbReference type="ChEBI" id="CHEBI:15378"/>
        <dbReference type="ChEBI" id="CHEBI:30616"/>
        <dbReference type="ChEBI" id="CHEBI:57823"/>
        <dbReference type="ChEBI" id="CHEBI:57919"/>
        <dbReference type="ChEBI" id="CHEBI:456216"/>
        <dbReference type="EC" id="2.7.1.148"/>
    </reaction>
</comment>
<dbReference type="PANTHER" id="PTHR43527">
    <property type="entry name" value="4-DIPHOSPHOCYTIDYL-2-C-METHYL-D-ERYTHRITOL KINASE, CHLOROPLASTIC"/>
    <property type="match status" value="1"/>
</dbReference>
<dbReference type="InterPro" id="IPR006204">
    <property type="entry name" value="GHMP_kinase_N_dom"/>
</dbReference>
<dbReference type="STRING" id="1871336.BBG48_10310"/>
<dbReference type="EMBL" id="MBEW02000051">
    <property type="protein sequence ID" value="RDY20362.1"/>
    <property type="molecule type" value="Genomic_DNA"/>
</dbReference>
<dbReference type="InterPro" id="IPR036554">
    <property type="entry name" value="GHMP_kinase_C_sf"/>
</dbReference>
<evidence type="ECO:0000256" key="7">
    <source>
        <dbReference type="ARBA" id="ARBA00022840"/>
    </source>
</evidence>
<comment type="function">
    <text evidence="9">Catalyzes the phosphorylation of the position 2 hydroxy group of 4-diphosphocytidyl-2C-methyl-D-erythritol.</text>
</comment>
<name>A0A371IIQ4_9FIRM</name>
<feature type="domain" description="GHMP kinase C-terminal" evidence="11">
    <location>
        <begin position="214"/>
        <end position="276"/>
    </location>
</feature>
<dbReference type="NCBIfam" id="TIGR00154">
    <property type="entry name" value="ispE"/>
    <property type="match status" value="1"/>
</dbReference>
<feature type="binding site" evidence="9">
    <location>
        <begin position="93"/>
        <end position="103"/>
    </location>
    <ligand>
        <name>ATP</name>
        <dbReference type="ChEBI" id="CHEBI:30616"/>
    </ligand>
</feature>
<dbReference type="RefSeq" id="WP_094754443.1">
    <property type="nucleotide sequence ID" value="NZ_MBEW02000051.1"/>
</dbReference>
<evidence type="ECO:0000256" key="9">
    <source>
        <dbReference type="HAMAP-Rule" id="MF_00061"/>
    </source>
</evidence>
<dbReference type="InterPro" id="IPR004424">
    <property type="entry name" value="IspE"/>
</dbReference>
<dbReference type="UniPathway" id="UPA00056">
    <property type="reaction ID" value="UER00094"/>
</dbReference>
<sequence length="292" mass="33206">MTEKLQLRTYAKLNLMLRINGINEIGYHDLFMVNQSLDLYDYLKFEKNDKQGIVLDDGTSIDPKKNFVYKSAKYISDNYTPINLNIYLKKNIPMFAGLGGGSADAAATIFAINRLYKLNLSNKELIDIAKNIGADVPFCIFGGSKIAEGVGEKLTDINLDSYYYLLIKPNLGMSTKIAFKEYDERVGYTNNLSSIENIVDLKDNKIDIEFIKANFYNDFEKVMLESFSVLNKIKTSLYKCGADFAQMTGSGTTMFGIFHDKKTRNVAYYKLKNRYDNVYRCQSTDKGIKILS</sequence>
<dbReference type="InterPro" id="IPR013750">
    <property type="entry name" value="GHMP_kinase_C_dom"/>
</dbReference>
<dbReference type="GO" id="GO:0019288">
    <property type="term" value="P:isopentenyl diphosphate biosynthetic process, methylerythritol 4-phosphate pathway"/>
    <property type="evidence" value="ECO:0007669"/>
    <property type="project" value="UniProtKB-UniRule"/>
</dbReference>
<dbReference type="GO" id="GO:0016114">
    <property type="term" value="P:terpenoid biosynthetic process"/>
    <property type="evidence" value="ECO:0007669"/>
    <property type="project" value="UniProtKB-UniRule"/>
</dbReference>
<evidence type="ECO:0000313" key="12">
    <source>
        <dbReference type="EMBL" id="RDY20362.1"/>
    </source>
</evidence>
<dbReference type="Gene3D" id="3.30.70.890">
    <property type="entry name" value="GHMP kinase, C-terminal domain"/>
    <property type="match status" value="1"/>
</dbReference>
<evidence type="ECO:0000256" key="2">
    <source>
        <dbReference type="ARBA" id="ARBA00012052"/>
    </source>
</evidence>
<keyword evidence="4 9" id="KW-0808">Transferase</keyword>
<keyword evidence="7 9" id="KW-0067">ATP-binding</keyword>
<dbReference type="PANTHER" id="PTHR43527:SF2">
    <property type="entry name" value="4-DIPHOSPHOCYTIDYL-2-C-METHYL-D-ERYTHRITOL KINASE, CHLOROPLASTIC"/>
    <property type="match status" value="1"/>
</dbReference>
<dbReference type="PIRSF" id="PIRSF010376">
    <property type="entry name" value="IspE"/>
    <property type="match status" value="1"/>
</dbReference>
<dbReference type="Pfam" id="PF00288">
    <property type="entry name" value="GHMP_kinases_N"/>
    <property type="match status" value="1"/>
</dbReference>
<dbReference type="Proteomes" id="UP000093352">
    <property type="component" value="Unassembled WGS sequence"/>
</dbReference>
<evidence type="ECO:0000313" key="13">
    <source>
        <dbReference type="Proteomes" id="UP000093352"/>
    </source>
</evidence>
<dbReference type="GO" id="GO:0005524">
    <property type="term" value="F:ATP binding"/>
    <property type="evidence" value="ECO:0007669"/>
    <property type="project" value="UniProtKB-UniRule"/>
</dbReference>
<organism evidence="12 13">
    <name type="scientific">Criibacterium bergeronii</name>
    <dbReference type="NCBI Taxonomy" id="1871336"/>
    <lineage>
        <taxon>Bacteria</taxon>
        <taxon>Bacillati</taxon>
        <taxon>Bacillota</taxon>
        <taxon>Clostridia</taxon>
        <taxon>Peptostreptococcales</taxon>
        <taxon>Filifactoraceae</taxon>
        <taxon>Criibacterium</taxon>
    </lineage>
</organism>
<dbReference type="HAMAP" id="MF_00061">
    <property type="entry name" value="IspE"/>
    <property type="match status" value="1"/>
</dbReference>
<evidence type="ECO:0000256" key="6">
    <source>
        <dbReference type="ARBA" id="ARBA00022777"/>
    </source>
</evidence>
<keyword evidence="9" id="KW-0414">Isoprene biosynthesis</keyword>
<feature type="domain" description="GHMP kinase N-terminal" evidence="10">
    <location>
        <begin position="66"/>
        <end position="143"/>
    </location>
</feature>
<evidence type="ECO:0000259" key="10">
    <source>
        <dbReference type="Pfam" id="PF00288"/>
    </source>
</evidence>
<evidence type="ECO:0000256" key="4">
    <source>
        <dbReference type="ARBA" id="ARBA00022679"/>
    </source>
</evidence>
<proteinExistence type="inferred from homology"/>
<dbReference type="Pfam" id="PF08544">
    <property type="entry name" value="GHMP_kinases_C"/>
    <property type="match status" value="1"/>
</dbReference>
<evidence type="ECO:0000256" key="3">
    <source>
        <dbReference type="ARBA" id="ARBA00017473"/>
    </source>
</evidence>
<gene>
    <name evidence="9 12" type="primary">ispE</name>
    <name evidence="12" type="ORF">BBG48_010505</name>
</gene>
<reference evidence="12 13" key="1">
    <citation type="journal article" date="2016" name="Genome Announc.">
        <title>Draft Genome Sequence of Criibacterium bergeronii gen. nov., sp. nov., Strain CCRI-22567T, Isolated from a Vaginal Sample from a Woman with Bacterial Vaginosis.</title>
        <authorList>
            <person name="Maheux A.F."/>
            <person name="Berube E."/>
            <person name="Boudreau D.K."/>
            <person name="Raymond F."/>
            <person name="Corbeil J."/>
            <person name="Roy P.H."/>
            <person name="Boissinot M."/>
            <person name="Omar R.F."/>
        </authorList>
    </citation>
    <scope>NUCLEOTIDE SEQUENCE [LARGE SCALE GENOMIC DNA]</scope>
    <source>
        <strain evidence="12 13">CCRI-22567</strain>
    </source>
</reference>
<evidence type="ECO:0000256" key="5">
    <source>
        <dbReference type="ARBA" id="ARBA00022741"/>
    </source>
</evidence>
<protein>
    <recommendedName>
        <fullName evidence="3 9">4-diphosphocytidyl-2-C-methyl-D-erythritol kinase</fullName>
        <shortName evidence="9">CMK</shortName>
        <ecNumber evidence="2 9">2.7.1.148</ecNumber>
    </recommendedName>
    <alternativeName>
        <fullName evidence="8 9">4-(cytidine-5'-diphospho)-2-C-methyl-D-erythritol kinase</fullName>
    </alternativeName>
</protein>
<dbReference type="InterPro" id="IPR014721">
    <property type="entry name" value="Ribsml_uS5_D2-typ_fold_subgr"/>
</dbReference>